<feature type="compositionally biased region" description="Acidic residues" evidence="4">
    <location>
        <begin position="1971"/>
        <end position="1980"/>
    </location>
</feature>
<dbReference type="PROSITE" id="PS00633">
    <property type="entry name" value="BROMODOMAIN_1"/>
    <property type="match status" value="2"/>
</dbReference>
<feature type="compositionally biased region" description="Basic residues" evidence="4">
    <location>
        <begin position="2551"/>
        <end position="2562"/>
    </location>
</feature>
<dbReference type="InParanoid" id="A8WXR3"/>
<dbReference type="GO" id="GO:0005634">
    <property type="term" value="C:nucleus"/>
    <property type="evidence" value="ECO:0000318"/>
    <property type="project" value="GO_Central"/>
</dbReference>
<feature type="domain" description="Bromo" evidence="5">
    <location>
        <begin position="1772"/>
        <end position="1844"/>
    </location>
</feature>
<dbReference type="STRING" id="6238.A8WXR3"/>
<feature type="compositionally biased region" description="Low complexity" evidence="4">
    <location>
        <begin position="1316"/>
        <end position="1325"/>
    </location>
</feature>
<feature type="compositionally biased region" description="Basic and acidic residues" evidence="4">
    <location>
        <begin position="1625"/>
        <end position="1636"/>
    </location>
</feature>
<feature type="compositionally biased region" description="Low complexity" evidence="4">
    <location>
        <begin position="2527"/>
        <end position="2543"/>
    </location>
</feature>
<gene>
    <name evidence="7" type="primary">Cbr-bet-2</name>
    <name evidence="7" type="ORF">CBG_04495</name>
</gene>
<proteinExistence type="predicted"/>
<evidence type="ECO:0000256" key="1">
    <source>
        <dbReference type="ARBA" id="ARBA00022737"/>
    </source>
</evidence>
<sequence length="2745" mass="302493">MLLSRIYLTESLLVTIFILVYTIPEVRSDEQQQLRPAAIIPWSQYQRRLGKMKEGSLAYQKESDPFKTSDVLPGASNSFFGSYEKDDLSLNKQQQLARFDENESSRTIPRAQYGNVIRPQLRGRLPTDPSDFMKIPKTNQVEFLMQRELERETLVPPERPHIASKTSSLPSRIPLRMEQTLKEMNKIPSLAIPNGVPMTAGSWETGHPHYTGERKLHAANTFAGSIPYANNLLGNELPTAPIYQKVADSNIVSSIFSQSQARPGAIPTMVQTSQPQAYFEKFLANEASLDQFSKLAKNLLGVGGTGETNSGSGGLLETMTSVLSGGNRNLPTSSAAHDGLSQYTPSSAGRPQTSVFQKLLSQATDALKDSLNKKAEAKDKTDLDAIAKKTDLFALPNPEPPKKEKLSKDKENSIKLLENMPVEQREMLEAAIMSGEIDADSPAIKTLVKNDVTEESKKEKENRLIEWIRANRPSKTPPENPIPKNVPYYGKYLGSLAETPTTKKQKSPAGALWLVDEKRIIVTRFVFESGSLLNENVTFWLGPKKPTGNFVEDFMPSENGFYVRPRPIEMSAFATRELPPIDAKPRPNVSAVKLFEGIPPIVANVTRVKRADEVTPKPIELFVEGGIMKVRPGNGVVKLETQAETVTSIPDGFRLKQPEFDAVDETAPQPLQWFEGFQPLMLTLPSPKIFSDIHWVSLRDHKRKTNVASVILPNGPLVQIPKVIRLRSLSPNSLAFNISSGPIEVLDVKTIRINNFSFQHDDDSVWMLVGSELFPNLGGKIVPLFEEQNRTFDCQALRSYHRETLVFRLPGELTWKDVFWFSFFSMKRLISYSEIFLPISEMHLIPDLSSIAMSNISSNPTGNLARIGTYTLSEESESDEDDVPTVSKPSQAETVKSSDLEPSASAPSEEAVDNDDEFGFGFFHKSDAEPEEKVAEPIENKLDEIPASSPILLLDDNKNSEILQIPKSPETSQHDQNFLDVADSPLESLSRNRSETPNPHDLGFQTCQNSQVQSPETSETPGRSRSPASRQSNADNIQCPMRSASPENAFGVDTTASEESQNLNIAGDQDSYENIHNNVATDEFNATEGTSQQFDAPLDFGSPLRLDEPYNEMNMPTNSNPESYQNLNFDDEATMDVPDSSTQNLDFSKTPEPTESLENLDVDSGVENMESTSEDLAMPLDSEPSENLDVAGSSQAEPEEVPMETDLNVDVLDNTSKQKNAESTQEHGSCGGPNETEIAEKPESPVSLAEAVSTPVEAEVTEKPDSPAPSTESVPVSEAVEEAVDTAKSPEAVSNPTETKNPESPAAPSDNAVPAEEVSGSLSSEGVEKPTSPVESEIKAKSPESSQPEAITETLETPSSSEAAEAVEVAKIPEAAEKPESPYEQDLEVAKTPEAVKEAEESPMDEAAPADVLVAEDHQDLDPRRSPENPVAIEPVDEVQNLQNFEDEMAEVIERPERPRAPINLVQLAPEARESPEIQQLFGNVNVPQIPEAAPFAPTHRIIAPIAKRPESRSPPQLDSPDRPHNRSPPVFFDLDAAPVEPPPEIPRTPETAPMPEKATTPEVERESSAEPMEERVAEPVAEPLMKPVTEPVAEPMVDVKKSPESVAESPEASQSTSDTVSPAEPKEANPKKEESPTTSRSPSPGKLESPVMELTPVKDERAKPPHLLEKKSEPPKKKAGRPPAAAAKKSDSESDSSDSDDDDEPMSKVAMKKAAPNGKPGPTSGGNPWESPRQEPVGGVVQPRTEPPKGKPTRHTNCLDHLLFTVIKEAVKHKHSWPFQEPVNAVALAIPDYHKTITRPMDLRTIEKRLRNSYYWSVDDAIKDIKQMFNNCYKFNPPEYDVYKMAKTLESQMMSQLAKLPTDLNTLFQNCKTFNDNNDDIYIMCENVEGVVLRGLECLPAKEVEADFPEHLRKAMFPRAGGPGKPPKTPSKRGRKSTRGRKKGMPPRSATSYKDESVDDYDDGKTDSFNYDEDEDEELSITPVKTSAKNTSISVQPVEVEEVKPVLASPPAKKRKAENGEVATPAKVAAPAPAPTPAPPSPVVASPAPTPAAVPATPVTPAPPRKNPNSMIDWKRLPPRWTGKQAEWQKFCVRLLNEMHSLKNKSFAQVFYVPVDPIKLKIADYLDVVKNPMDLQTMKKKLDHKQYAEPEEFVADMNLMIDNCCLYNPKGSSVYQNALDLKALFEQRWKLFPSPGVDPIVSDSYIHQNLIVNTDYIEDERINGYLSAVREEEKKCAEKLEKLRSMSDGLYNIKLQRRDARLAGNIAPMLEPNQMAELEQLGISIKNTAVLVPELISPATSVRSSARAPVPKIIDDIGPSPTKARKISKPRQSLASNASTAAYPTPTGNPRGRKPKKRPIKQDFSPAYEPLPRTSAAPKIVPVGPRRYVSVYNRTEVSMAEKVKLTQVIADMEPYWIMPILRIIQLSQEYNKQDIITLKTLCEDEIQIDDVPDHLFIEVADYVQMFQTDREKALSAKERYETEAKIHGFTVYDGLSVVPKSIPFSKLKRLDTHTPSPSASRTGVPSSDSDSDSGSESGNSSDSEGEPQPKKKAPTKKVVRRRAIEISASSSRASTPVAPNPVGRPPKAKSANVAPQKHQLSESSSSSDSSSDSSDSESETKAQVGIPGAQKGGPPGKKLGLKGPPVKQPPPQKPKGLSILDELLPETPAKQPPTPSTSRPIARGPSHDQKAPVSEAEHRLQKEQQHAEALRLQAQARRQREQREQDSFNNQAEVMAEFEFNDYY</sequence>
<feature type="compositionally biased region" description="Basic and acidic residues" evidence="4">
    <location>
        <begin position="924"/>
        <end position="934"/>
    </location>
</feature>
<feature type="compositionally biased region" description="Acidic residues" evidence="4">
    <location>
        <begin position="874"/>
        <end position="883"/>
    </location>
</feature>
<protein>
    <submittedName>
        <fullName evidence="7">Protein CBR-BET-2</fullName>
    </submittedName>
</protein>
<dbReference type="PANTHER" id="PTHR22880">
    <property type="entry name" value="FALZ-RELATED BROMODOMAIN-CONTAINING PROTEINS"/>
    <property type="match status" value="1"/>
</dbReference>
<feature type="region of interest" description="Disordered" evidence="4">
    <location>
        <begin position="2312"/>
        <end position="2372"/>
    </location>
</feature>
<evidence type="ECO:0000259" key="5">
    <source>
        <dbReference type="PROSITE" id="PS50014"/>
    </source>
</evidence>
<dbReference type="InterPro" id="IPR050935">
    <property type="entry name" value="Bromo_chromatin_reader"/>
</dbReference>
<feature type="compositionally biased region" description="Low complexity" evidence="4">
    <location>
        <begin position="2023"/>
        <end position="2032"/>
    </location>
</feature>
<dbReference type="SUPFAM" id="SSF47370">
    <property type="entry name" value="Bromodomain"/>
    <property type="match status" value="3"/>
</dbReference>
<feature type="domain" description="Bromo" evidence="5">
    <location>
        <begin position="2104"/>
        <end position="2176"/>
    </location>
</feature>
<dbReference type="SMART" id="SM00686">
    <property type="entry name" value="DM13"/>
    <property type="match status" value="1"/>
</dbReference>
<feature type="compositionally biased region" description="Low complexity" evidence="4">
    <location>
        <begin position="2637"/>
        <end position="2646"/>
    </location>
</feature>
<evidence type="ECO:0000256" key="3">
    <source>
        <dbReference type="PROSITE-ProRule" id="PRU00035"/>
    </source>
</evidence>
<dbReference type="InterPro" id="IPR001487">
    <property type="entry name" value="Bromodomain"/>
</dbReference>
<evidence type="ECO:0000256" key="4">
    <source>
        <dbReference type="SAM" id="MobiDB-lite"/>
    </source>
</evidence>
<dbReference type="SMART" id="SM00297">
    <property type="entry name" value="BROMO"/>
    <property type="match status" value="2"/>
</dbReference>
<feature type="compositionally biased region" description="Low complexity" evidence="4">
    <location>
        <begin position="2566"/>
        <end position="2575"/>
    </location>
</feature>
<feature type="compositionally biased region" description="Basic and acidic residues" evidence="4">
    <location>
        <begin position="1563"/>
        <end position="1578"/>
    </location>
</feature>
<dbReference type="PROSITE" id="PS50014">
    <property type="entry name" value="BROMODOMAIN_2"/>
    <property type="match status" value="2"/>
</dbReference>
<dbReference type="InterPro" id="IPR043509">
    <property type="entry name" value="Bromo_Brdt_II"/>
</dbReference>
<reference evidence="7 8" key="2">
    <citation type="journal article" date="2011" name="PLoS Genet.">
        <title>Caenorhabditis briggsae recombinant inbred line genotypes reveal inter-strain incompatibility and the evolution of recombination.</title>
        <authorList>
            <person name="Ross J.A."/>
            <person name="Koboldt D.C."/>
            <person name="Staisch J.E."/>
            <person name="Chamberlin H.M."/>
            <person name="Gupta B.P."/>
            <person name="Miller R.D."/>
            <person name="Baird S.E."/>
            <person name="Haag E.S."/>
        </authorList>
    </citation>
    <scope>NUCLEOTIDE SEQUENCE [LARGE SCALE GENOMIC DNA]</scope>
    <source>
        <strain evidence="7 8">AF16</strain>
    </source>
</reference>
<dbReference type="InterPro" id="IPR036427">
    <property type="entry name" value="Bromodomain-like_sf"/>
</dbReference>
<dbReference type="Proteomes" id="UP000008549">
    <property type="component" value="Unassembled WGS sequence"/>
</dbReference>
<feature type="compositionally biased region" description="Polar residues" evidence="4">
    <location>
        <begin position="887"/>
        <end position="897"/>
    </location>
</feature>
<evidence type="ECO:0000256" key="2">
    <source>
        <dbReference type="ARBA" id="ARBA00023117"/>
    </source>
</evidence>
<evidence type="ECO:0000313" key="7">
    <source>
        <dbReference type="EMBL" id="CAP25189.2"/>
    </source>
</evidence>
<evidence type="ECO:0000259" key="6">
    <source>
        <dbReference type="PROSITE" id="PS51549"/>
    </source>
</evidence>
<dbReference type="GO" id="GO:0000785">
    <property type="term" value="C:chromatin"/>
    <property type="evidence" value="ECO:0000318"/>
    <property type="project" value="GO_Central"/>
</dbReference>
<keyword evidence="8" id="KW-1185">Reference proteome</keyword>
<accession>A8WXR3</accession>
<feature type="region of interest" description="Disordered" evidence="4">
    <location>
        <begin position="2007"/>
        <end position="2073"/>
    </location>
</feature>
<feature type="compositionally biased region" description="Acidic residues" evidence="4">
    <location>
        <begin position="1694"/>
        <end position="1705"/>
    </location>
</feature>
<feature type="compositionally biased region" description="Polar residues" evidence="4">
    <location>
        <begin position="1984"/>
        <end position="1994"/>
    </location>
</feature>
<dbReference type="FunCoup" id="A8WXR3">
    <property type="interactions" value="106"/>
</dbReference>
<dbReference type="InterPro" id="IPR019545">
    <property type="entry name" value="DM13_domain"/>
</dbReference>
<organism evidence="7 8">
    <name type="scientific">Caenorhabditis briggsae</name>
    <dbReference type="NCBI Taxonomy" id="6238"/>
    <lineage>
        <taxon>Eukaryota</taxon>
        <taxon>Metazoa</taxon>
        <taxon>Ecdysozoa</taxon>
        <taxon>Nematoda</taxon>
        <taxon>Chromadorea</taxon>
        <taxon>Rhabditida</taxon>
        <taxon>Rhabditina</taxon>
        <taxon>Rhabditomorpha</taxon>
        <taxon>Rhabditoidea</taxon>
        <taxon>Rhabditidae</taxon>
        <taxon>Peloderinae</taxon>
        <taxon>Caenorhabditis</taxon>
    </lineage>
</organism>
<feature type="compositionally biased region" description="Polar residues" evidence="4">
    <location>
        <begin position="1139"/>
        <end position="1157"/>
    </location>
</feature>
<name>A8WXR3_CAEBR</name>
<feature type="compositionally biased region" description="Polar residues" evidence="4">
    <location>
        <begin position="1343"/>
        <end position="1357"/>
    </location>
</feature>
<feature type="compositionally biased region" description="Basic and acidic residues" evidence="4">
    <location>
        <begin position="1657"/>
        <end position="1677"/>
    </location>
</feature>
<dbReference type="GeneID" id="8586130"/>
<feature type="region of interest" description="Disordered" evidence="4">
    <location>
        <begin position="873"/>
        <end position="934"/>
    </location>
</feature>
<dbReference type="PRINTS" id="PR00503">
    <property type="entry name" value="BROMODOMAIN"/>
</dbReference>
<feature type="compositionally biased region" description="Polar residues" evidence="4">
    <location>
        <begin position="987"/>
        <end position="997"/>
    </location>
</feature>
<feature type="region of interest" description="Disordered" evidence="4">
    <location>
        <begin position="2509"/>
        <end position="2745"/>
    </location>
</feature>
<keyword evidence="2 3" id="KW-0103">Bromodomain</keyword>
<dbReference type="PANTHER" id="PTHR22880:SF243">
    <property type="entry name" value="BROMO DOMAIN-CONTAINING PROTEIN"/>
    <property type="match status" value="1"/>
</dbReference>
<dbReference type="HOGENOM" id="CLU_227086_0_0_1"/>
<evidence type="ECO:0000313" key="8">
    <source>
        <dbReference type="Proteomes" id="UP000008549"/>
    </source>
</evidence>
<dbReference type="Gene3D" id="1.20.920.10">
    <property type="entry name" value="Bromodomain-like"/>
    <property type="match status" value="2"/>
</dbReference>
<dbReference type="PROSITE" id="PS51549">
    <property type="entry name" value="DM13"/>
    <property type="match status" value="1"/>
</dbReference>
<feature type="region of interest" description="Disordered" evidence="4">
    <location>
        <begin position="1496"/>
        <end position="1757"/>
    </location>
</feature>
<dbReference type="CTD" id="8586130"/>
<dbReference type="GO" id="GO:0006355">
    <property type="term" value="P:regulation of DNA-templated transcription"/>
    <property type="evidence" value="ECO:0000318"/>
    <property type="project" value="GO_Central"/>
</dbReference>
<feature type="region of interest" description="Disordered" evidence="4">
    <location>
        <begin position="326"/>
        <end position="351"/>
    </location>
</feature>
<dbReference type="EMBL" id="HE601277">
    <property type="protein sequence ID" value="CAP25189.2"/>
    <property type="molecule type" value="Genomic_DNA"/>
</dbReference>
<feature type="compositionally biased region" description="Polar residues" evidence="4">
    <location>
        <begin position="2331"/>
        <end position="2349"/>
    </location>
</feature>
<feature type="domain" description="DM13" evidence="6">
    <location>
        <begin position="724"/>
        <end position="838"/>
    </location>
</feature>
<dbReference type="Pfam" id="PF00439">
    <property type="entry name" value="Bromodomain"/>
    <property type="match status" value="2"/>
</dbReference>
<feature type="compositionally biased region" description="Basic and acidic residues" evidence="4">
    <location>
        <begin position="1388"/>
        <end position="1400"/>
    </location>
</feature>
<reference evidence="7 8" key="1">
    <citation type="journal article" date="2003" name="PLoS Biol.">
        <title>The genome sequence of Caenorhabditis briggsae: a platform for comparative genomics.</title>
        <authorList>
            <person name="Stein L.D."/>
            <person name="Bao Z."/>
            <person name="Blasiar D."/>
            <person name="Blumenthal T."/>
            <person name="Brent M.R."/>
            <person name="Chen N."/>
            <person name="Chinwalla A."/>
            <person name="Clarke L."/>
            <person name="Clee C."/>
            <person name="Coghlan A."/>
            <person name="Coulson A."/>
            <person name="D'Eustachio P."/>
            <person name="Fitch D.H."/>
            <person name="Fulton L.A."/>
            <person name="Fulton R.E."/>
            <person name="Griffiths-Jones S."/>
            <person name="Harris T.W."/>
            <person name="Hillier L.W."/>
            <person name="Kamath R."/>
            <person name="Kuwabara P.E."/>
            <person name="Mardis E.R."/>
            <person name="Marra M.A."/>
            <person name="Miner T.L."/>
            <person name="Minx P."/>
            <person name="Mullikin J.C."/>
            <person name="Plumb R.W."/>
            <person name="Rogers J."/>
            <person name="Schein J.E."/>
            <person name="Sohrmann M."/>
            <person name="Spieth J."/>
            <person name="Stajich J.E."/>
            <person name="Wei C."/>
            <person name="Willey D."/>
            <person name="Wilson R.K."/>
            <person name="Durbin R."/>
            <person name="Waterston R.H."/>
        </authorList>
    </citation>
    <scope>NUCLEOTIDE SEQUENCE [LARGE SCALE GENOMIC DNA]</scope>
    <source>
        <strain evidence="7 8">AF16</strain>
    </source>
</reference>
<feature type="compositionally biased region" description="Polar residues" evidence="4">
    <location>
        <begin position="2514"/>
        <end position="2526"/>
    </location>
</feature>
<feature type="compositionally biased region" description="Low complexity" evidence="4">
    <location>
        <begin position="1358"/>
        <end position="1373"/>
    </location>
</feature>
<dbReference type="KEGG" id="cbr:CBG_04495"/>
<feature type="compositionally biased region" description="Low complexity" evidence="4">
    <location>
        <begin position="2602"/>
        <end position="2614"/>
    </location>
</feature>
<feature type="compositionally biased region" description="Polar residues" evidence="4">
    <location>
        <begin position="1213"/>
        <end position="1227"/>
    </location>
</feature>
<dbReference type="InterPro" id="IPR018359">
    <property type="entry name" value="Bromodomain_CS"/>
</dbReference>
<feature type="region of interest" description="Disordered" evidence="4">
    <location>
        <begin position="1132"/>
        <end position="1407"/>
    </location>
</feature>
<feature type="compositionally biased region" description="Pro residues" evidence="4">
    <location>
        <begin position="2033"/>
        <end position="2067"/>
    </location>
</feature>
<feature type="compositionally biased region" description="Basic residues" evidence="4">
    <location>
        <begin position="1931"/>
        <end position="1946"/>
    </location>
</feature>
<feature type="compositionally biased region" description="Basic and acidic residues" evidence="4">
    <location>
        <begin position="2686"/>
        <end position="2710"/>
    </location>
</feature>
<feature type="compositionally biased region" description="Low complexity" evidence="4">
    <location>
        <begin position="1605"/>
        <end position="1616"/>
    </location>
</feature>
<dbReference type="CDD" id="cd05498">
    <property type="entry name" value="Bromo_Brdt_II_like"/>
    <property type="match status" value="1"/>
</dbReference>
<dbReference type="eggNOG" id="KOG1474">
    <property type="taxonomic scope" value="Eukaryota"/>
</dbReference>
<feature type="region of interest" description="Disordered" evidence="4">
    <location>
        <begin position="1916"/>
        <end position="1994"/>
    </location>
</feature>
<feature type="region of interest" description="Disordered" evidence="4">
    <location>
        <begin position="967"/>
        <end position="1049"/>
    </location>
</feature>
<dbReference type="RefSeq" id="XP_045092691.1">
    <property type="nucleotide sequence ID" value="XM_045239283.1"/>
</dbReference>
<keyword evidence="1" id="KW-0677">Repeat</keyword>
<dbReference type="GO" id="GO:0006338">
    <property type="term" value="P:chromatin remodeling"/>
    <property type="evidence" value="ECO:0000318"/>
    <property type="project" value="GO_Central"/>
</dbReference>
<feature type="compositionally biased region" description="Polar residues" evidence="4">
    <location>
        <begin position="1005"/>
        <end position="1036"/>
    </location>
</feature>